<evidence type="ECO:0000313" key="2">
    <source>
        <dbReference type="Proteomes" id="UP000023152"/>
    </source>
</evidence>
<dbReference type="Gene3D" id="3.30.200.20">
    <property type="entry name" value="Phosphorylase Kinase, domain 1"/>
    <property type="match status" value="1"/>
</dbReference>
<reference evidence="1 2" key="1">
    <citation type="journal article" date="2013" name="Curr. Biol.">
        <title>The Genome of the Foraminiferan Reticulomyxa filosa.</title>
        <authorList>
            <person name="Glockner G."/>
            <person name="Hulsmann N."/>
            <person name="Schleicher M."/>
            <person name="Noegel A.A."/>
            <person name="Eichinger L."/>
            <person name="Gallinger C."/>
            <person name="Pawlowski J."/>
            <person name="Sierra R."/>
            <person name="Euteneuer U."/>
            <person name="Pillet L."/>
            <person name="Moustafa A."/>
            <person name="Platzer M."/>
            <person name="Groth M."/>
            <person name="Szafranski K."/>
            <person name="Schliwa M."/>
        </authorList>
    </citation>
    <scope>NUCLEOTIDE SEQUENCE [LARGE SCALE GENOMIC DNA]</scope>
</reference>
<gene>
    <name evidence="1" type="ORF">RFI_25850</name>
</gene>
<accession>X6MEP9</accession>
<evidence type="ECO:0000313" key="1">
    <source>
        <dbReference type="EMBL" id="ETO11530.1"/>
    </source>
</evidence>
<dbReference type="SUPFAM" id="SSF56112">
    <property type="entry name" value="Protein kinase-like (PK-like)"/>
    <property type="match status" value="1"/>
</dbReference>
<comment type="caution">
    <text evidence="1">The sequence shown here is derived from an EMBL/GenBank/DDBJ whole genome shotgun (WGS) entry which is preliminary data.</text>
</comment>
<dbReference type="Proteomes" id="UP000023152">
    <property type="component" value="Unassembled WGS sequence"/>
</dbReference>
<dbReference type="EMBL" id="ASPP01022375">
    <property type="protein sequence ID" value="ETO11530.1"/>
    <property type="molecule type" value="Genomic_DNA"/>
</dbReference>
<dbReference type="AlphaFoldDB" id="X6MEP9"/>
<sequence>MQHVQQFVALNATQFVILQPQAVLNWPLNNVALSRVVTNVSNDNVNVSTLLTKFSTCKYLALSEKKAGELVSPISNYTLEGNRTAAWKPRFDSPDKLLGNTLQEISLYVHIFYCSKETIPLLKKKKKGYTVRCFDRKDRQYRCVKAALKSLVNNKKSLKHVPVAEDFLREEQLLKKMSHMKDFPKTICKYITHWESDLFYFLSTEYCLGGNLFQYMVNILHTNPKFHPGLFTKE</sequence>
<organism evidence="1 2">
    <name type="scientific">Reticulomyxa filosa</name>
    <dbReference type="NCBI Taxonomy" id="46433"/>
    <lineage>
        <taxon>Eukaryota</taxon>
        <taxon>Sar</taxon>
        <taxon>Rhizaria</taxon>
        <taxon>Retaria</taxon>
        <taxon>Foraminifera</taxon>
        <taxon>Monothalamids</taxon>
        <taxon>Reticulomyxidae</taxon>
        <taxon>Reticulomyxa</taxon>
    </lineage>
</organism>
<keyword evidence="2" id="KW-1185">Reference proteome</keyword>
<proteinExistence type="predicted"/>
<evidence type="ECO:0008006" key="3">
    <source>
        <dbReference type="Google" id="ProtNLM"/>
    </source>
</evidence>
<name>X6MEP9_RETFI</name>
<protein>
    <recommendedName>
        <fullName evidence="3">Protein kinase domain-containing protein</fullName>
    </recommendedName>
</protein>
<dbReference type="InterPro" id="IPR011009">
    <property type="entry name" value="Kinase-like_dom_sf"/>
</dbReference>